<dbReference type="Proteomes" id="UP000005876">
    <property type="component" value="Chromosome"/>
</dbReference>
<evidence type="ECO:0000313" key="2">
    <source>
        <dbReference type="EMBL" id="AET58848.1"/>
    </source>
</evidence>
<protein>
    <submittedName>
        <fullName evidence="2">Uncharacterized protein</fullName>
    </submittedName>
</protein>
<dbReference type="HOGENOM" id="CLU_3219563_0_0_9"/>
<gene>
    <name evidence="2" type="ordered locus">HPL003_10435</name>
</gene>
<evidence type="ECO:0000256" key="1">
    <source>
        <dbReference type="SAM" id="MobiDB-lite"/>
    </source>
</evidence>
<name>G7VW47_PAETH</name>
<evidence type="ECO:0000313" key="3">
    <source>
        <dbReference type="Proteomes" id="UP000005876"/>
    </source>
</evidence>
<reference evidence="3" key="1">
    <citation type="submission" date="2011-11" db="EMBL/GenBank/DDBJ databases">
        <title>Complete sequence of Paenibacillus terrae HPL-003.</title>
        <authorList>
            <person name="Shin S.H."/>
            <person name="Kim S."/>
            <person name="Kim J.Y."/>
        </authorList>
    </citation>
    <scope>NUCLEOTIDE SEQUENCE [LARGE SCALE GENOMIC DNA]</scope>
    <source>
        <strain evidence="3">HPL-003</strain>
    </source>
</reference>
<proteinExistence type="predicted"/>
<dbReference type="EMBL" id="CP003107">
    <property type="protein sequence ID" value="AET58848.1"/>
    <property type="molecule type" value="Genomic_DNA"/>
</dbReference>
<dbReference type="AlphaFoldDB" id="G7VW47"/>
<sequence length="44" mass="4850">MKKGTTEGAAMTEFGFTPSAYGRTSDTKLIGGEHDHEHPESQRR</sequence>
<reference key="2">
    <citation type="submission" date="2011-11" db="EMBL/GenBank/DDBJ databases">
        <authorList>
            <person name="Shin S.H."/>
            <person name="Kim S."/>
            <person name="Kim J.Y."/>
        </authorList>
    </citation>
    <scope>NUCLEOTIDE SEQUENCE</scope>
    <source>
        <strain>HPL-003</strain>
    </source>
</reference>
<organism evidence="2 3">
    <name type="scientific">Paenibacillus terrae (strain HPL-003)</name>
    <dbReference type="NCBI Taxonomy" id="985665"/>
    <lineage>
        <taxon>Bacteria</taxon>
        <taxon>Bacillati</taxon>
        <taxon>Bacillota</taxon>
        <taxon>Bacilli</taxon>
        <taxon>Bacillales</taxon>
        <taxon>Paenibacillaceae</taxon>
        <taxon>Paenibacillus</taxon>
    </lineage>
</organism>
<reference evidence="2 3" key="3">
    <citation type="journal article" date="2012" name="J. Bacteriol.">
        <title>Genome Sequence of Paenibacillus terrae HPL-003, a Xylanase-Producing Bacterium Isolated from Soil Found in Forest Residue.</title>
        <authorList>
            <person name="Shin S.H."/>
            <person name="Kim S."/>
            <person name="Kim J.Y."/>
            <person name="Song H.Y."/>
            <person name="Cho S.J."/>
            <person name="Kim D.R."/>
            <person name="Lee K.I."/>
            <person name="Lim H.K."/>
            <person name="Park N.J."/>
            <person name="Hwang I.T."/>
            <person name="Yang K.S."/>
        </authorList>
    </citation>
    <scope>NUCLEOTIDE SEQUENCE [LARGE SCALE GENOMIC DNA]</scope>
    <source>
        <strain evidence="2 3">HPL-003</strain>
    </source>
</reference>
<accession>G7VW47</accession>
<feature type="compositionally biased region" description="Basic and acidic residues" evidence="1">
    <location>
        <begin position="31"/>
        <end position="44"/>
    </location>
</feature>
<feature type="region of interest" description="Disordered" evidence="1">
    <location>
        <begin position="1"/>
        <end position="44"/>
    </location>
</feature>
<dbReference type="KEGG" id="pta:HPL003_10435"/>